<comment type="similarity">
    <text evidence="1 2">Belongs to the phD/YefM antitoxin family.</text>
</comment>
<accession>A0ABW4D5T7</accession>
<sequence>MQATTYADFRKDLKKYMAKATDDFEPITITRKNQQNAVLISEEEYNNMIENRYILDNTANREWLQTSLEQSKRGQD</sequence>
<dbReference type="SUPFAM" id="SSF143120">
    <property type="entry name" value="YefM-like"/>
    <property type="match status" value="1"/>
</dbReference>
<dbReference type="EMBL" id="JBHTOD010000005">
    <property type="protein sequence ID" value="MFD1455442.1"/>
    <property type="molecule type" value="Genomic_DNA"/>
</dbReference>
<dbReference type="RefSeq" id="WP_236000740.1">
    <property type="nucleotide sequence ID" value="NZ_BOLN01000005.1"/>
</dbReference>
<comment type="caution">
    <text evidence="3">The sequence shown here is derived from an EMBL/GenBank/DDBJ whole genome shotgun (WGS) entry which is preliminary data.</text>
</comment>
<dbReference type="PANTHER" id="PTHR33713:SF6">
    <property type="entry name" value="ANTITOXIN YEFM"/>
    <property type="match status" value="1"/>
</dbReference>
<evidence type="ECO:0000313" key="4">
    <source>
        <dbReference type="Proteomes" id="UP001597189"/>
    </source>
</evidence>
<reference evidence="4" key="1">
    <citation type="journal article" date="2019" name="Int. J. Syst. Evol. Microbiol.">
        <title>The Global Catalogue of Microorganisms (GCM) 10K type strain sequencing project: providing services to taxonomists for standard genome sequencing and annotation.</title>
        <authorList>
            <consortium name="The Broad Institute Genomics Platform"/>
            <consortium name="The Broad Institute Genome Sequencing Center for Infectious Disease"/>
            <person name="Wu L."/>
            <person name="Ma J."/>
        </authorList>
    </citation>
    <scope>NUCLEOTIDE SEQUENCE [LARGE SCALE GENOMIC DNA]</scope>
    <source>
        <strain evidence="4">CCM 8979</strain>
    </source>
</reference>
<keyword evidence="4" id="KW-1185">Reference proteome</keyword>
<comment type="function">
    <text evidence="2">Antitoxin component of a type II toxin-antitoxin (TA) system.</text>
</comment>
<protein>
    <recommendedName>
        <fullName evidence="2">Antitoxin</fullName>
    </recommendedName>
</protein>
<dbReference type="Gene3D" id="6.10.250.330">
    <property type="match status" value="1"/>
</dbReference>
<dbReference type="InterPro" id="IPR006442">
    <property type="entry name" value="Antitoxin_Phd/YefM"/>
</dbReference>
<dbReference type="InterPro" id="IPR036165">
    <property type="entry name" value="YefM-like_sf"/>
</dbReference>
<dbReference type="PANTHER" id="PTHR33713">
    <property type="entry name" value="ANTITOXIN YAFN-RELATED"/>
    <property type="match status" value="1"/>
</dbReference>
<dbReference type="Gene3D" id="3.40.1620.10">
    <property type="entry name" value="YefM-like domain"/>
    <property type="match status" value="1"/>
</dbReference>
<organism evidence="3 4">
    <name type="scientific">Levilactobacillus lanxiensis</name>
    <dbReference type="NCBI Taxonomy" id="2799568"/>
    <lineage>
        <taxon>Bacteria</taxon>
        <taxon>Bacillati</taxon>
        <taxon>Bacillota</taxon>
        <taxon>Bacilli</taxon>
        <taxon>Lactobacillales</taxon>
        <taxon>Lactobacillaceae</taxon>
        <taxon>Levilactobacillus</taxon>
    </lineage>
</organism>
<name>A0ABW4D5T7_9LACO</name>
<dbReference type="Pfam" id="PF02604">
    <property type="entry name" value="PhdYeFM_antitox"/>
    <property type="match status" value="1"/>
</dbReference>
<dbReference type="NCBIfam" id="TIGR01552">
    <property type="entry name" value="phd_fam"/>
    <property type="match status" value="1"/>
</dbReference>
<gene>
    <name evidence="3" type="ORF">ACFQ44_07045</name>
</gene>
<dbReference type="InterPro" id="IPR051405">
    <property type="entry name" value="phD/YefM_antitoxin"/>
</dbReference>
<dbReference type="Proteomes" id="UP001597189">
    <property type="component" value="Unassembled WGS sequence"/>
</dbReference>
<evidence type="ECO:0000256" key="1">
    <source>
        <dbReference type="ARBA" id="ARBA00009981"/>
    </source>
</evidence>
<proteinExistence type="inferred from homology"/>
<evidence type="ECO:0000313" key="3">
    <source>
        <dbReference type="EMBL" id="MFD1455442.1"/>
    </source>
</evidence>
<evidence type="ECO:0000256" key="2">
    <source>
        <dbReference type="RuleBase" id="RU362080"/>
    </source>
</evidence>